<protein>
    <submittedName>
        <fullName evidence="2">Uncharacterized protein</fullName>
    </submittedName>
</protein>
<name>A0A0C2SSK3_AMAMK</name>
<feature type="transmembrane region" description="Helical" evidence="1">
    <location>
        <begin position="33"/>
        <end position="52"/>
    </location>
</feature>
<keyword evidence="3" id="KW-1185">Reference proteome</keyword>
<accession>A0A0C2SSK3</accession>
<dbReference type="AlphaFoldDB" id="A0A0C2SSK3"/>
<keyword evidence="1" id="KW-0812">Transmembrane</keyword>
<evidence type="ECO:0000256" key="1">
    <source>
        <dbReference type="SAM" id="Phobius"/>
    </source>
</evidence>
<keyword evidence="1" id="KW-0472">Membrane</keyword>
<dbReference type="Proteomes" id="UP000054549">
    <property type="component" value="Unassembled WGS sequence"/>
</dbReference>
<feature type="transmembrane region" description="Helical" evidence="1">
    <location>
        <begin position="64"/>
        <end position="87"/>
    </location>
</feature>
<dbReference type="InParanoid" id="A0A0C2SSK3"/>
<evidence type="ECO:0000313" key="3">
    <source>
        <dbReference type="Proteomes" id="UP000054549"/>
    </source>
</evidence>
<keyword evidence="1" id="KW-1133">Transmembrane helix</keyword>
<evidence type="ECO:0000313" key="2">
    <source>
        <dbReference type="EMBL" id="KIL56984.1"/>
    </source>
</evidence>
<dbReference type="EMBL" id="KN818388">
    <property type="protein sequence ID" value="KIL56984.1"/>
    <property type="molecule type" value="Genomic_DNA"/>
</dbReference>
<proteinExistence type="predicted"/>
<dbReference type="HOGENOM" id="CLU_1722574_0_0_1"/>
<dbReference type="OrthoDB" id="3366475at2759"/>
<sequence length="152" mass="16694">MNQNSVDEPARRASSKANIAVDPVAVIQGVYPYLKSIISLAILTLLGLYRVLIYLTSQLVKPILVLSPIPIILYILSPVFTFCQVLLDVLVFAPVRTAVYILDAVYPLYVFVGVACITGCLLGLAARFVSEWLVKMVDKPARSKPQNEVEDA</sequence>
<feature type="transmembrane region" description="Helical" evidence="1">
    <location>
        <begin position="107"/>
        <end position="129"/>
    </location>
</feature>
<organism evidence="2 3">
    <name type="scientific">Amanita muscaria (strain Koide BX008)</name>
    <dbReference type="NCBI Taxonomy" id="946122"/>
    <lineage>
        <taxon>Eukaryota</taxon>
        <taxon>Fungi</taxon>
        <taxon>Dikarya</taxon>
        <taxon>Basidiomycota</taxon>
        <taxon>Agaricomycotina</taxon>
        <taxon>Agaricomycetes</taxon>
        <taxon>Agaricomycetidae</taxon>
        <taxon>Agaricales</taxon>
        <taxon>Pluteineae</taxon>
        <taxon>Amanitaceae</taxon>
        <taxon>Amanita</taxon>
    </lineage>
</organism>
<reference evidence="2 3" key="1">
    <citation type="submission" date="2014-04" db="EMBL/GenBank/DDBJ databases">
        <title>Evolutionary Origins and Diversification of the Mycorrhizal Mutualists.</title>
        <authorList>
            <consortium name="DOE Joint Genome Institute"/>
            <consortium name="Mycorrhizal Genomics Consortium"/>
            <person name="Kohler A."/>
            <person name="Kuo A."/>
            <person name="Nagy L.G."/>
            <person name="Floudas D."/>
            <person name="Copeland A."/>
            <person name="Barry K.W."/>
            <person name="Cichocki N."/>
            <person name="Veneault-Fourrey C."/>
            <person name="LaButti K."/>
            <person name="Lindquist E.A."/>
            <person name="Lipzen A."/>
            <person name="Lundell T."/>
            <person name="Morin E."/>
            <person name="Murat C."/>
            <person name="Riley R."/>
            <person name="Ohm R."/>
            <person name="Sun H."/>
            <person name="Tunlid A."/>
            <person name="Henrissat B."/>
            <person name="Grigoriev I.V."/>
            <person name="Hibbett D.S."/>
            <person name="Martin F."/>
        </authorList>
    </citation>
    <scope>NUCLEOTIDE SEQUENCE [LARGE SCALE GENOMIC DNA]</scope>
    <source>
        <strain evidence="2 3">Koide BX008</strain>
    </source>
</reference>
<gene>
    <name evidence="2" type="ORF">M378DRAFT_172227</name>
</gene>